<comment type="pathway">
    <text evidence="3">Cofactor biosynthesis; riboflavin biosynthesis; riboflavin from 2-hydroxy-3-oxobutyl phosphate and 5-amino-6-(D-ribitylamino)uracil: step 2/2.</text>
</comment>
<dbReference type="PROSITE" id="PS51177">
    <property type="entry name" value="LUMAZINE_BIND"/>
    <property type="match status" value="2"/>
</dbReference>
<feature type="repeat" description="Lumazine-binding" evidence="11">
    <location>
        <begin position="97"/>
        <end position="193"/>
    </location>
</feature>
<gene>
    <name evidence="13" type="ORF">EubceDRAFT1_1901</name>
</gene>
<evidence type="ECO:0000259" key="12">
    <source>
        <dbReference type="PROSITE" id="PS51177"/>
    </source>
</evidence>
<proteinExistence type="predicted"/>
<sequence>MFTGIIEETGVVERLELRGSSGRIRIRASKVLEETRIGDSIAVNGICLTVTDLAGNSFEADVMAETVRRSSLGSLGNHDRVNLERAMRADSRFGGHIVTGHIDGCGVIRSMKREENAIWVRIVPPEGLLRGIVEKGSIAIDGISLTVAEVDENGFAVSVIPHTGEETTLLGKKAGDPVNLETDILGKYVEKLLFSGVARDNKGTEAASETDGNITLEFLQENGF</sequence>
<accession>I5AV53</accession>
<dbReference type="Pfam" id="PF00677">
    <property type="entry name" value="Lum_binding"/>
    <property type="match status" value="2"/>
</dbReference>
<dbReference type="FunFam" id="2.40.30.20:FF:000004">
    <property type="entry name" value="Riboflavin synthase, alpha subunit"/>
    <property type="match status" value="1"/>
</dbReference>
<dbReference type="FunFam" id="2.40.30.20:FF:000003">
    <property type="entry name" value="Riboflavin synthase, alpha subunit"/>
    <property type="match status" value="1"/>
</dbReference>
<keyword evidence="8" id="KW-0808">Transferase</keyword>
<evidence type="ECO:0000313" key="13">
    <source>
        <dbReference type="EMBL" id="EIM57676.1"/>
    </source>
</evidence>
<comment type="catalytic activity">
    <reaction evidence="1">
        <text>2 6,7-dimethyl-8-(1-D-ribityl)lumazine + H(+) = 5-amino-6-(D-ribitylamino)uracil + riboflavin</text>
        <dbReference type="Rhea" id="RHEA:20772"/>
        <dbReference type="ChEBI" id="CHEBI:15378"/>
        <dbReference type="ChEBI" id="CHEBI:15934"/>
        <dbReference type="ChEBI" id="CHEBI:57986"/>
        <dbReference type="ChEBI" id="CHEBI:58201"/>
        <dbReference type="EC" id="2.5.1.9"/>
    </reaction>
</comment>
<evidence type="ECO:0000256" key="1">
    <source>
        <dbReference type="ARBA" id="ARBA00000968"/>
    </source>
</evidence>
<evidence type="ECO:0000256" key="5">
    <source>
        <dbReference type="ARBA" id="ARBA00012827"/>
    </source>
</evidence>
<reference evidence="13 14" key="1">
    <citation type="submission" date="2010-08" db="EMBL/GenBank/DDBJ databases">
        <authorList>
            <consortium name="US DOE Joint Genome Institute (JGI-PGF)"/>
            <person name="Lucas S."/>
            <person name="Copeland A."/>
            <person name="Lapidus A."/>
            <person name="Cheng J.-F."/>
            <person name="Bruce D."/>
            <person name="Goodwin L."/>
            <person name="Pitluck S."/>
            <person name="Land M.L."/>
            <person name="Hauser L."/>
            <person name="Chang Y.-J."/>
            <person name="Anderson I.J."/>
            <person name="Johnson E."/>
            <person name="Mulhopadhyay B."/>
            <person name="Kyrpides N."/>
            <person name="Woyke T.J."/>
        </authorList>
    </citation>
    <scope>NUCLEOTIDE SEQUENCE [LARGE SCALE GENOMIC DNA]</scope>
    <source>
        <strain evidence="13 14">6</strain>
    </source>
</reference>
<dbReference type="CDD" id="cd00402">
    <property type="entry name" value="Riboflavin_synthase_like"/>
    <property type="match status" value="1"/>
</dbReference>
<dbReference type="PIRSF" id="PIRSF000498">
    <property type="entry name" value="Riboflavin_syn_A"/>
    <property type="match status" value="1"/>
</dbReference>
<dbReference type="Proteomes" id="UP000005753">
    <property type="component" value="Chromosome"/>
</dbReference>
<dbReference type="NCBIfam" id="TIGR00187">
    <property type="entry name" value="ribE"/>
    <property type="match status" value="1"/>
</dbReference>
<dbReference type="NCBIfam" id="NF006767">
    <property type="entry name" value="PRK09289.1"/>
    <property type="match status" value="1"/>
</dbReference>
<dbReference type="Gene3D" id="2.40.30.20">
    <property type="match status" value="2"/>
</dbReference>
<dbReference type="InterPro" id="IPR001783">
    <property type="entry name" value="Lumazine-bd"/>
</dbReference>
<keyword evidence="9" id="KW-0677">Repeat</keyword>
<name>I5AV53_EUBC6</name>
<dbReference type="eggNOG" id="COG0307">
    <property type="taxonomic scope" value="Bacteria"/>
</dbReference>
<comment type="subunit">
    <text evidence="4">Homotrimer.</text>
</comment>
<dbReference type="HOGENOM" id="CLU_034388_2_0_9"/>
<evidence type="ECO:0000256" key="10">
    <source>
        <dbReference type="NCBIfam" id="TIGR00187"/>
    </source>
</evidence>
<evidence type="ECO:0000256" key="11">
    <source>
        <dbReference type="PROSITE-ProRule" id="PRU00524"/>
    </source>
</evidence>
<feature type="domain" description="Lumazine-binding" evidence="12">
    <location>
        <begin position="1"/>
        <end position="96"/>
    </location>
</feature>
<evidence type="ECO:0000313" key="14">
    <source>
        <dbReference type="Proteomes" id="UP000005753"/>
    </source>
</evidence>
<keyword evidence="14" id="KW-1185">Reference proteome</keyword>
<evidence type="ECO:0000256" key="4">
    <source>
        <dbReference type="ARBA" id="ARBA00011233"/>
    </source>
</evidence>
<dbReference type="InterPro" id="IPR026017">
    <property type="entry name" value="Lumazine-bd_dom"/>
</dbReference>
<dbReference type="GO" id="GO:0009231">
    <property type="term" value="P:riboflavin biosynthetic process"/>
    <property type="evidence" value="ECO:0007669"/>
    <property type="project" value="UniProtKB-KW"/>
</dbReference>
<evidence type="ECO:0000256" key="2">
    <source>
        <dbReference type="ARBA" id="ARBA00002803"/>
    </source>
</evidence>
<dbReference type="STRING" id="633697.EubceDRAFT1_1901"/>
<dbReference type="EC" id="2.5.1.9" evidence="5 10"/>
<comment type="function">
    <text evidence="2">Catalyzes the dismutation of two molecules of 6,7-dimethyl-8-ribityllumazine, resulting in the formation of riboflavin and 5-amino-6-(D-ribitylamino)uracil.</text>
</comment>
<dbReference type="InterPro" id="IPR023366">
    <property type="entry name" value="ATP_synth_asu-like_sf"/>
</dbReference>
<dbReference type="PANTHER" id="PTHR21098:SF12">
    <property type="entry name" value="RIBOFLAVIN SYNTHASE"/>
    <property type="match status" value="1"/>
</dbReference>
<keyword evidence="7" id="KW-0686">Riboflavin biosynthesis</keyword>
<feature type="domain" description="Lumazine-binding" evidence="12">
    <location>
        <begin position="97"/>
        <end position="193"/>
    </location>
</feature>
<evidence type="ECO:0000256" key="3">
    <source>
        <dbReference type="ARBA" id="ARBA00004887"/>
    </source>
</evidence>
<protein>
    <recommendedName>
        <fullName evidence="6 10">Riboflavin synthase</fullName>
        <ecNumber evidence="5 10">2.5.1.9</ecNumber>
    </recommendedName>
</protein>
<feature type="repeat" description="Lumazine-binding" evidence="11">
    <location>
        <begin position="1"/>
        <end position="96"/>
    </location>
</feature>
<evidence type="ECO:0000256" key="6">
    <source>
        <dbReference type="ARBA" id="ARBA00013950"/>
    </source>
</evidence>
<dbReference type="GO" id="GO:0004746">
    <property type="term" value="F:riboflavin synthase activity"/>
    <property type="evidence" value="ECO:0007669"/>
    <property type="project" value="UniProtKB-UniRule"/>
</dbReference>
<evidence type="ECO:0000256" key="8">
    <source>
        <dbReference type="ARBA" id="ARBA00022679"/>
    </source>
</evidence>
<dbReference type="PANTHER" id="PTHR21098">
    <property type="entry name" value="RIBOFLAVIN SYNTHASE ALPHA CHAIN"/>
    <property type="match status" value="1"/>
</dbReference>
<dbReference type="AlphaFoldDB" id="I5AV53"/>
<organism evidence="13 14">
    <name type="scientific">Eubacterium cellulosolvens (strain ATCC 43171 / JCM 9499 / 6)</name>
    <name type="common">Cillobacterium cellulosolvens</name>
    <dbReference type="NCBI Taxonomy" id="633697"/>
    <lineage>
        <taxon>Bacteria</taxon>
        <taxon>Bacillati</taxon>
        <taxon>Bacillota</taxon>
        <taxon>Clostridia</taxon>
        <taxon>Eubacteriales</taxon>
        <taxon>Eubacteriaceae</taxon>
        <taxon>Eubacterium</taxon>
    </lineage>
</organism>
<evidence type="ECO:0000256" key="9">
    <source>
        <dbReference type="ARBA" id="ARBA00022737"/>
    </source>
</evidence>
<dbReference type="OrthoDB" id="9788537at2"/>
<dbReference type="EMBL" id="CM001487">
    <property type="protein sequence ID" value="EIM57676.1"/>
    <property type="molecule type" value="Genomic_DNA"/>
</dbReference>
<dbReference type="SUPFAM" id="SSF63380">
    <property type="entry name" value="Riboflavin synthase domain-like"/>
    <property type="match status" value="2"/>
</dbReference>
<evidence type="ECO:0000256" key="7">
    <source>
        <dbReference type="ARBA" id="ARBA00022619"/>
    </source>
</evidence>
<reference evidence="13 14" key="2">
    <citation type="submission" date="2012-02" db="EMBL/GenBank/DDBJ databases">
        <title>Improved High-Quality Draft sequence of Eubacterium cellulosolvens 6.</title>
        <authorList>
            <consortium name="US DOE Joint Genome Institute"/>
            <person name="Lucas S."/>
            <person name="Han J."/>
            <person name="Lapidus A."/>
            <person name="Cheng J.-F."/>
            <person name="Goodwin L."/>
            <person name="Pitluck S."/>
            <person name="Peters L."/>
            <person name="Mikhailova N."/>
            <person name="Gu W."/>
            <person name="Detter J.C."/>
            <person name="Han C."/>
            <person name="Tapia R."/>
            <person name="Land M."/>
            <person name="Hauser L."/>
            <person name="Kyrpides N."/>
            <person name="Ivanova N."/>
            <person name="Pagani I."/>
            <person name="Johnson E."/>
            <person name="Mukhopadhyay B."/>
            <person name="Anderson I."/>
            <person name="Woyke T."/>
        </authorList>
    </citation>
    <scope>NUCLEOTIDE SEQUENCE [LARGE SCALE GENOMIC DNA]</scope>
    <source>
        <strain evidence="13 14">6</strain>
    </source>
</reference>
<dbReference type="InterPro" id="IPR017938">
    <property type="entry name" value="Riboflavin_synthase-like_b-brl"/>
</dbReference>